<evidence type="ECO:0000313" key="2">
    <source>
        <dbReference type="Proteomes" id="UP000590524"/>
    </source>
</evidence>
<reference evidence="1 2" key="1">
    <citation type="submission" date="2020-08" db="EMBL/GenBank/DDBJ databases">
        <title>Genomic Encyclopedia of Type Strains, Phase IV (KMG-IV): sequencing the most valuable type-strain genomes for metagenomic binning, comparative biology and taxonomic classification.</title>
        <authorList>
            <person name="Goeker M."/>
        </authorList>
    </citation>
    <scope>NUCLEOTIDE SEQUENCE [LARGE SCALE GENOMIC DNA]</scope>
    <source>
        <strain evidence="1 2">DSM 19371</strain>
    </source>
</reference>
<dbReference type="AlphaFoldDB" id="A0A7W6PWE1"/>
<organism evidence="1 2">
    <name type="scientific">Sphingobium scionense</name>
    <dbReference type="NCBI Taxonomy" id="1404341"/>
    <lineage>
        <taxon>Bacteria</taxon>
        <taxon>Pseudomonadati</taxon>
        <taxon>Pseudomonadota</taxon>
        <taxon>Alphaproteobacteria</taxon>
        <taxon>Sphingomonadales</taxon>
        <taxon>Sphingomonadaceae</taxon>
        <taxon>Sphingobium</taxon>
    </lineage>
</organism>
<sequence length="193" mass="20252">MAKRDEIIVVRSLAESDLGIFSMHRLSATSKQRAIALTTPVARRLLSDRLFAAGGADLDLICVYGGYGNRELRNIGKVGKNWRLGGRKITANGCAFLDSKDFVLLRSVVGNDGDHPILMTFIGRQRERLLHAGIVASLADSFQSSVAVVTAGSDAFTALSAAFPSVPADLAVGAPLAGEDAAVPDQAAGSDGR</sequence>
<accession>A0A7W6PWE1</accession>
<dbReference type="RefSeq" id="WP_188081604.1">
    <property type="nucleotide sequence ID" value="NZ_JACIEU010000005.1"/>
</dbReference>
<dbReference type="EMBL" id="JACIEU010000005">
    <property type="protein sequence ID" value="MBB4147810.1"/>
    <property type="molecule type" value="Genomic_DNA"/>
</dbReference>
<evidence type="ECO:0000313" key="1">
    <source>
        <dbReference type="EMBL" id="MBB4147810.1"/>
    </source>
</evidence>
<comment type="caution">
    <text evidence="1">The sequence shown here is derived from an EMBL/GenBank/DDBJ whole genome shotgun (WGS) entry which is preliminary data.</text>
</comment>
<dbReference type="Proteomes" id="UP000590524">
    <property type="component" value="Unassembled WGS sequence"/>
</dbReference>
<proteinExistence type="predicted"/>
<gene>
    <name evidence="1" type="ORF">GGQ90_001585</name>
</gene>
<keyword evidence="2" id="KW-1185">Reference proteome</keyword>
<name>A0A7W6PWE1_9SPHN</name>
<protein>
    <submittedName>
        <fullName evidence="1">Uncharacterized protein</fullName>
    </submittedName>
</protein>